<dbReference type="HAMAP" id="MF_04133">
    <property type="entry name" value="CAPSID_LAMBDA"/>
    <property type="match status" value="1"/>
</dbReference>
<keyword evidence="2" id="KW-1185">Reference proteome</keyword>
<evidence type="ECO:0000313" key="1">
    <source>
        <dbReference type="EMBL" id="GJE27953.1"/>
    </source>
</evidence>
<reference evidence="1" key="1">
    <citation type="journal article" date="2021" name="Front. Microbiol.">
        <title>Comprehensive Comparative Genomics and Phenotyping of Methylobacterium Species.</title>
        <authorList>
            <person name="Alessa O."/>
            <person name="Ogura Y."/>
            <person name="Fujitani Y."/>
            <person name="Takami H."/>
            <person name="Hayashi T."/>
            <person name="Sahin N."/>
            <person name="Tani A."/>
        </authorList>
    </citation>
    <scope>NUCLEOTIDE SEQUENCE</scope>
    <source>
        <strain evidence="1">NBRC 15689</strain>
    </source>
</reference>
<dbReference type="Gene3D" id="3.15.30.10">
    <property type="entry name" value="putative capsid protein of prophage domain like"/>
    <property type="match status" value="1"/>
</dbReference>
<gene>
    <name evidence="1" type="ORF">LKMONMHP_2815</name>
</gene>
<dbReference type="RefSeq" id="WP_238311742.1">
    <property type="nucleotide sequence ID" value="NZ_BPQV01000007.1"/>
</dbReference>
<dbReference type="InterPro" id="IPR005564">
    <property type="entry name" value="Major_capsid_GpE"/>
</dbReference>
<evidence type="ECO:0000313" key="2">
    <source>
        <dbReference type="Proteomes" id="UP001055156"/>
    </source>
</evidence>
<dbReference type="EMBL" id="BPQV01000007">
    <property type="protein sequence ID" value="GJE27953.1"/>
    <property type="molecule type" value="Genomic_DNA"/>
</dbReference>
<comment type="caution">
    <text evidence="1">The sequence shown here is derived from an EMBL/GenBank/DDBJ whole genome shotgun (WGS) entry which is preliminary data.</text>
</comment>
<proteinExistence type="inferred from homology"/>
<accession>A0ABQ4T9P0</accession>
<reference evidence="1" key="2">
    <citation type="submission" date="2021-08" db="EMBL/GenBank/DDBJ databases">
        <authorList>
            <person name="Tani A."/>
            <person name="Ola A."/>
            <person name="Ogura Y."/>
            <person name="Katsura K."/>
            <person name="Hayashi T."/>
        </authorList>
    </citation>
    <scope>NUCLEOTIDE SEQUENCE</scope>
    <source>
        <strain evidence="1">NBRC 15689</strain>
    </source>
</reference>
<organism evidence="1 2">
    <name type="scientific">Methylobacterium organophilum</name>
    <dbReference type="NCBI Taxonomy" id="410"/>
    <lineage>
        <taxon>Bacteria</taxon>
        <taxon>Pseudomonadati</taxon>
        <taxon>Pseudomonadota</taxon>
        <taxon>Alphaproteobacteria</taxon>
        <taxon>Hyphomicrobiales</taxon>
        <taxon>Methylobacteriaceae</taxon>
        <taxon>Methylobacterium</taxon>
    </lineage>
</organism>
<dbReference type="Proteomes" id="UP001055156">
    <property type="component" value="Unassembled WGS sequence"/>
</dbReference>
<evidence type="ECO:0008006" key="3">
    <source>
        <dbReference type="Google" id="ProtNLM"/>
    </source>
</evidence>
<name>A0ABQ4T9P0_METOR</name>
<sequence>MTLVYDTHTLARVMDERVDTPSTFLLDLFFPETQNFDTESIDFDLIKTGRKLAPFVHPDASAKPTTSGGYITKSFRPANVKMLEVIKPNRAMKRRAGERYAGEMSPSERMDAIMVDVLHAQDRARLFRLEWMAAQALRFGKVTVEGEDYPTQVVDYERDPSLTVTLTGNNRWGQAGVKTMDSIEAWATAVQDKCGIAPTTVVLGGGAWKLARADDEFRKVLDIRRQATGNVELGPIKPDDVSRARYLGGVGDFEFWTYQQSYENPDGTSARFLDDLNVIMGSPAIEGVRAFGAIMDVTSLVAQEVFRKVYDTENPSRRHAYSESAPLVVPSRVNASFCAKVN</sequence>
<dbReference type="Pfam" id="PF03864">
    <property type="entry name" value="Phage_cap_E"/>
    <property type="match status" value="1"/>
</dbReference>
<dbReference type="Gene3D" id="3.30.1930.10">
    <property type="entry name" value="capsid protein of prophage domain"/>
    <property type="match status" value="1"/>
</dbReference>
<protein>
    <recommendedName>
        <fullName evidence="3">Major capsid protein</fullName>
    </recommendedName>
</protein>